<feature type="transmembrane region" description="Helical" evidence="1">
    <location>
        <begin position="6"/>
        <end position="26"/>
    </location>
</feature>
<accession>A0A2V2ZXF0</accession>
<keyword evidence="1" id="KW-1133">Transmembrane helix</keyword>
<keyword evidence="1" id="KW-0812">Transmembrane</keyword>
<organism evidence="2 3">
    <name type="scientific">Cytobacillus oceanisediminis</name>
    <dbReference type="NCBI Taxonomy" id="665099"/>
    <lineage>
        <taxon>Bacteria</taxon>
        <taxon>Bacillati</taxon>
        <taxon>Bacillota</taxon>
        <taxon>Bacilli</taxon>
        <taxon>Bacillales</taxon>
        <taxon>Bacillaceae</taxon>
        <taxon>Cytobacillus</taxon>
    </lineage>
</organism>
<evidence type="ECO:0000313" key="2">
    <source>
        <dbReference type="EMBL" id="PWW28777.1"/>
    </source>
</evidence>
<evidence type="ECO:0000256" key="1">
    <source>
        <dbReference type="SAM" id="Phobius"/>
    </source>
</evidence>
<dbReference type="Proteomes" id="UP000247150">
    <property type="component" value="Unassembled WGS sequence"/>
</dbReference>
<keyword evidence="1" id="KW-0472">Membrane</keyword>
<dbReference type="EMBL" id="QGTW01000005">
    <property type="protein sequence ID" value="PWW28777.1"/>
    <property type="molecule type" value="Genomic_DNA"/>
</dbReference>
<proteinExistence type="predicted"/>
<gene>
    <name evidence="2" type="ORF">DFO73_10512</name>
</gene>
<reference evidence="2 3" key="1">
    <citation type="submission" date="2018-05" db="EMBL/GenBank/DDBJ databases">
        <title>Freshwater and sediment microbial communities from various areas in North America, analyzing microbe dynamics in response to fracking.</title>
        <authorList>
            <person name="Lamendella R."/>
        </authorList>
    </citation>
    <scope>NUCLEOTIDE SEQUENCE [LARGE SCALE GENOMIC DNA]</scope>
    <source>
        <strain evidence="2 3">15_TX</strain>
    </source>
</reference>
<sequence>MALMWTITAGFIISLGLAGFMLVYFLKGAMNSKDSTSVDPVQKDSAE</sequence>
<protein>
    <submittedName>
        <fullName evidence="2">Uncharacterized protein</fullName>
    </submittedName>
</protein>
<evidence type="ECO:0000313" key="3">
    <source>
        <dbReference type="Proteomes" id="UP000247150"/>
    </source>
</evidence>
<comment type="caution">
    <text evidence="2">The sequence shown here is derived from an EMBL/GenBank/DDBJ whole genome shotgun (WGS) entry which is preliminary data.</text>
</comment>
<dbReference type="AlphaFoldDB" id="A0A2V2ZXF0"/>
<dbReference type="RefSeq" id="WP_181395980.1">
    <property type="nucleotide sequence ID" value="NZ_QGTW01000005.1"/>
</dbReference>
<name>A0A2V2ZXF0_9BACI</name>